<feature type="transmembrane region" description="Helical" evidence="1">
    <location>
        <begin position="51"/>
        <end position="70"/>
    </location>
</feature>
<keyword evidence="1" id="KW-1133">Transmembrane helix</keyword>
<evidence type="ECO:0000313" key="2">
    <source>
        <dbReference type="EMBL" id="KAJ6411081.1"/>
    </source>
</evidence>
<dbReference type="EMBL" id="JAPFFJ010000014">
    <property type="protein sequence ID" value="KAJ6411081.1"/>
    <property type="molecule type" value="Genomic_DNA"/>
</dbReference>
<keyword evidence="3" id="KW-1185">Reference proteome</keyword>
<evidence type="ECO:0000256" key="1">
    <source>
        <dbReference type="SAM" id="Phobius"/>
    </source>
</evidence>
<evidence type="ECO:0000313" key="3">
    <source>
        <dbReference type="Proteomes" id="UP001162972"/>
    </source>
</evidence>
<keyword evidence="1" id="KW-0472">Membrane</keyword>
<keyword evidence="1" id="KW-0812">Transmembrane</keyword>
<reference evidence="2 3" key="1">
    <citation type="journal article" date="2023" name="Int. J. Mol. Sci.">
        <title>De Novo Assembly and Annotation of 11 Diverse Shrub Willow (Salix) Genomes Reveals Novel Gene Organization in Sex-Linked Regions.</title>
        <authorList>
            <person name="Hyden B."/>
            <person name="Feng K."/>
            <person name="Yates T.B."/>
            <person name="Jawdy S."/>
            <person name="Cereghino C."/>
            <person name="Smart L.B."/>
            <person name="Muchero W."/>
        </authorList>
    </citation>
    <scope>NUCLEOTIDE SEQUENCE [LARGE SCALE GENOMIC DNA]</scope>
    <source>
        <tissue evidence="2">Shoot tip</tissue>
    </source>
</reference>
<dbReference type="Proteomes" id="UP001162972">
    <property type="component" value="Chromosome 15Z"/>
</dbReference>
<sequence length="122" mass="13852">MIIQTGEAAKILEVTSELAKLETFHQVSNRSIQTTERKENKHNTIRERERHFTHARVFFNLVVGCCGLSLNKHRPQAHSAHGILLGPASCSCLVLVPVGLVHMSNLRHQWIIGVRIRQQRTD</sequence>
<proteinExistence type="predicted"/>
<protein>
    <submittedName>
        <fullName evidence="2">Uncharacterized protein</fullName>
    </submittedName>
</protein>
<organism evidence="2 3">
    <name type="scientific">Salix udensis</name>
    <dbReference type="NCBI Taxonomy" id="889485"/>
    <lineage>
        <taxon>Eukaryota</taxon>
        <taxon>Viridiplantae</taxon>
        <taxon>Streptophyta</taxon>
        <taxon>Embryophyta</taxon>
        <taxon>Tracheophyta</taxon>
        <taxon>Spermatophyta</taxon>
        <taxon>Magnoliopsida</taxon>
        <taxon>eudicotyledons</taxon>
        <taxon>Gunneridae</taxon>
        <taxon>Pentapetalae</taxon>
        <taxon>rosids</taxon>
        <taxon>fabids</taxon>
        <taxon>Malpighiales</taxon>
        <taxon>Salicaceae</taxon>
        <taxon>Saliceae</taxon>
        <taxon>Salix</taxon>
    </lineage>
</organism>
<comment type="caution">
    <text evidence="2">The sequence shown here is derived from an EMBL/GenBank/DDBJ whole genome shotgun (WGS) entry which is preliminary data.</text>
</comment>
<feature type="transmembrane region" description="Helical" evidence="1">
    <location>
        <begin position="82"/>
        <end position="101"/>
    </location>
</feature>
<gene>
    <name evidence="2" type="ORF">OIU84_007771</name>
</gene>
<name>A0AAD6JTL3_9ROSI</name>
<accession>A0AAD6JTL3</accession>
<dbReference type="AlphaFoldDB" id="A0AAD6JTL3"/>